<keyword evidence="1" id="KW-1133">Transmembrane helix</keyword>
<dbReference type="OrthoDB" id="1655097at2"/>
<dbReference type="EMBL" id="FMUR01000008">
    <property type="protein sequence ID" value="SCY14712.1"/>
    <property type="molecule type" value="Genomic_DNA"/>
</dbReference>
<dbReference type="RefSeq" id="WP_074462187.1">
    <property type="nucleotide sequence ID" value="NZ_FMUR01000008.1"/>
</dbReference>
<keyword evidence="1" id="KW-0472">Membrane</keyword>
<dbReference type="Proteomes" id="UP000183047">
    <property type="component" value="Unassembled WGS sequence"/>
</dbReference>
<name>A0A1G5DIU4_9FIRM</name>
<proteinExistence type="predicted"/>
<keyword evidence="1" id="KW-0812">Transmembrane</keyword>
<evidence type="ECO:0000313" key="3">
    <source>
        <dbReference type="Proteomes" id="UP000183047"/>
    </source>
</evidence>
<accession>A0A1G5DIU4</accession>
<organism evidence="2 3">
    <name type="scientific">Butyrivibrio hungatei</name>
    <dbReference type="NCBI Taxonomy" id="185008"/>
    <lineage>
        <taxon>Bacteria</taxon>
        <taxon>Bacillati</taxon>
        <taxon>Bacillota</taxon>
        <taxon>Clostridia</taxon>
        <taxon>Lachnospirales</taxon>
        <taxon>Lachnospiraceae</taxon>
        <taxon>Butyrivibrio</taxon>
    </lineage>
</organism>
<keyword evidence="3" id="KW-1185">Reference proteome</keyword>
<evidence type="ECO:0008006" key="4">
    <source>
        <dbReference type="Google" id="ProtNLM"/>
    </source>
</evidence>
<gene>
    <name evidence="2" type="ORF">SAMN02910451_01558</name>
</gene>
<feature type="transmembrane region" description="Helical" evidence="1">
    <location>
        <begin position="12"/>
        <end position="34"/>
    </location>
</feature>
<dbReference type="AlphaFoldDB" id="A0A1G5DIU4"/>
<sequence length="176" mass="19353">MPENNSRTSLFLMELIIAVFFFSLAAAVSIRLFVGAHKLTEKSTALSNATIWSQSLSEAFYECNGDVNKIAELFPSAYITENAIILFFDKEWNVLEEAHSDASYEAILVTEKADASSVYSDIKDYGSSYSGKAAKGNVAVLNIKDTDEVISSIPKDQNIVIISYTVDTPLSQKESK</sequence>
<evidence type="ECO:0000256" key="1">
    <source>
        <dbReference type="SAM" id="Phobius"/>
    </source>
</evidence>
<protein>
    <recommendedName>
        <fullName evidence="4">Prepilin-type N-terminal cleavage/methylation domain-containing protein</fullName>
    </recommendedName>
</protein>
<evidence type="ECO:0000313" key="2">
    <source>
        <dbReference type="EMBL" id="SCY14712.1"/>
    </source>
</evidence>
<reference evidence="3" key="1">
    <citation type="submission" date="2016-10" db="EMBL/GenBank/DDBJ databases">
        <authorList>
            <person name="Varghese N."/>
            <person name="Submissions S."/>
        </authorList>
    </citation>
    <scope>NUCLEOTIDE SEQUENCE [LARGE SCALE GENOMIC DNA]</scope>
    <source>
        <strain evidence="3">XBD2006</strain>
    </source>
</reference>